<keyword evidence="1" id="KW-1133">Transmembrane helix</keyword>
<keyword evidence="1" id="KW-0472">Membrane</keyword>
<feature type="transmembrane region" description="Helical" evidence="1">
    <location>
        <begin position="33"/>
        <end position="54"/>
    </location>
</feature>
<evidence type="ECO:0000313" key="3">
    <source>
        <dbReference type="Proteomes" id="UP000198779"/>
    </source>
</evidence>
<protein>
    <submittedName>
        <fullName evidence="2">Uncharacterized protein</fullName>
    </submittedName>
</protein>
<evidence type="ECO:0000256" key="1">
    <source>
        <dbReference type="SAM" id="Phobius"/>
    </source>
</evidence>
<keyword evidence="1" id="KW-0812">Transmembrane</keyword>
<dbReference type="Proteomes" id="UP000198779">
    <property type="component" value="Unassembled WGS sequence"/>
</dbReference>
<dbReference type="AlphaFoldDB" id="A0A1G7RPI8"/>
<proteinExistence type="predicted"/>
<reference evidence="3" key="1">
    <citation type="submission" date="2016-10" db="EMBL/GenBank/DDBJ databases">
        <authorList>
            <person name="Varghese N."/>
            <person name="Submissions S."/>
        </authorList>
    </citation>
    <scope>NUCLEOTIDE SEQUENCE [LARGE SCALE GENOMIC DNA]</scope>
    <source>
        <strain evidence="3">BP1-148</strain>
    </source>
</reference>
<dbReference type="STRING" id="645274.SAMN04487901_10150"/>
<organism evidence="2 3">
    <name type="scientific">Prevotella communis</name>
    <dbReference type="NCBI Taxonomy" id="2913614"/>
    <lineage>
        <taxon>Bacteria</taxon>
        <taxon>Pseudomonadati</taxon>
        <taxon>Bacteroidota</taxon>
        <taxon>Bacteroidia</taxon>
        <taxon>Bacteroidales</taxon>
        <taxon>Prevotellaceae</taxon>
        <taxon>Prevotella</taxon>
    </lineage>
</organism>
<gene>
    <name evidence="2" type="ORF">SAMN04487901_10150</name>
</gene>
<evidence type="ECO:0000313" key="2">
    <source>
        <dbReference type="EMBL" id="SDG12717.1"/>
    </source>
</evidence>
<sequence length="198" mass="21808">MIKASLGVSLPVVIVTAVMFFTGEPITSVERKLAGYILVPSLIVFIWSFLSLVVDFGLQFFKPIYVDESGNPDSSVNKEVLKSQFVARFVTDDHKNEPIYDVIDDVLNKRKEGAFAAKTMISAADKHLKWLSSVPSGKKMAYYFSEEAIGSISSFDTGKSAHKDDTDAALNDIITILESTLKVHKDKKLAEAKANAKK</sequence>
<accession>A0A1G7RPI8</accession>
<name>A0A1G7RPI8_9BACT</name>
<dbReference type="EMBL" id="FNCQ01000001">
    <property type="protein sequence ID" value="SDG12717.1"/>
    <property type="molecule type" value="Genomic_DNA"/>
</dbReference>
<keyword evidence="3" id="KW-1185">Reference proteome</keyword>